<evidence type="ECO:0000313" key="1">
    <source>
        <dbReference type="EMBL" id="RZU48026.1"/>
    </source>
</evidence>
<protein>
    <recommendedName>
        <fullName evidence="3">SMI1/KNR4 family protein SUKH-1</fullName>
    </recommendedName>
</protein>
<proteinExistence type="predicted"/>
<dbReference type="OrthoDB" id="2633244at2"/>
<reference evidence="1 2" key="1">
    <citation type="submission" date="2019-02" db="EMBL/GenBank/DDBJ databases">
        <title>Genomic Encyclopedia of Type Strains, Phase IV (KMG-IV): sequencing the most valuable type-strain genomes for metagenomic binning, comparative biology and taxonomic classification.</title>
        <authorList>
            <person name="Goeker M."/>
        </authorList>
    </citation>
    <scope>NUCLEOTIDE SEQUENCE [LARGE SCALE GENOMIC DNA]</scope>
    <source>
        <strain evidence="1 2">DSM 105135</strain>
    </source>
</reference>
<name>A0A4V2G6B7_9GAMM</name>
<accession>A0A4V2G6B7</accession>
<keyword evidence="2" id="KW-1185">Reference proteome</keyword>
<sequence>MMEVLARLSDIAEQGIEDVYLNDPVSSELLEATKLQVLTGVGFPMPDEYATFLSVFDGVQIGNAIFLGTQELVPLTKDAGYEGCLVLGNSGNHTEYVYEEAVGCYRAINLGHRDEVLSSFDSFSDLLCVLIDRVVS</sequence>
<gene>
    <name evidence="1" type="ORF">EV700_0997</name>
</gene>
<evidence type="ECO:0000313" key="2">
    <source>
        <dbReference type="Proteomes" id="UP000292423"/>
    </source>
</evidence>
<dbReference type="Proteomes" id="UP000292423">
    <property type="component" value="Unassembled WGS sequence"/>
</dbReference>
<comment type="caution">
    <text evidence="1">The sequence shown here is derived from an EMBL/GenBank/DDBJ whole genome shotgun (WGS) entry which is preliminary data.</text>
</comment>
<dbReference type="RefSeq" id="WP_130411277.1">
    <property type="nucleotide sequence ID" value="NZ_SHKX01000010.1"/>
</dbReference>
<dbReference type="InterPro" id="IPR037883">
    <property type="entry name" value="Knr4/Smi1-like_sf"/>
</dbReference>
<dbReference type="EMBL" id="SHKX01000010">
    <property type="protein sequence ID" value="RZU48026.1"/>
    <property type="molecule type" value="Genomic_DNA"/>
</dbReference>
<evidence type="ECO:0008006" key="3">
    <source>
        <dbReference type="Google" id="ProtNLM"/>
    </source>
</evidence>
<dbReference type="AlphaFoldDB" id="A0A4V2G6B7"/>
<dbReference type="SUPFAM" id="SSF160631">
    <property type="entry name" value="SMI1/KNR4-like"/>
    <property type="match status" value="1"/>
</dbReference>
<organism evidence="1 2">
    <name type="scientific">Fluviicoccus keumensis</name>
    <dbReference type="NCBI Taxonomy" id="1435465"/>
    <lineage>
        <taxon>Bacteria</taxon>
        <taxon>Pseudomonadati</taxon>
        <taxon>Pseudomonadota</taxon>
        <taxon>Gammaproteobacteria</taxon>
        <taxon>Moraxellales</taxon>
        <taxon>Moraxellaceae</taxon>
        <taxon>Fluviicoccus</taxon>
    </lineage>
</organism>